<gene>
    <name evidence="2" type="ORF">CLLI_20940</name>
</gene>
<evidence type="ECO:0000313" key="3">
    <source>
        <dbReference type="Proteomes" id="UP000239706"/>
    </source>
</evidence>
<dbReference type="InterPro" id="IPR029039">
    <property type="entry name" value="Flavoprotein-like_sf"/>
</dbReference>
<dbReference type="GO" id="GO:0070819">
    <property type="term" value="F:menaquinone-dependent protoporphyrinogen oxidase activity"/>
    <property type="evidence" value="ECO:0007669"/>
    <property type="project" value="TreeGrafter"/>
</dbReference>
<sequence>MKTLIVYRSKHGCVEKCSKDLADRLSGEAVTVDLKKEKVPDLRRFDNIIIGGSIYAGRIEKEVTDFWLKNINELREKKIGLFVCGMRDEESGKTQLDNSFPEELLSKAVAKGYFGGEVTFSKMNFFERFIIKIVTKNDKDISNILSENIIKFAQAMNG</sequence>
<protein>
    <submittedName>
        <fullName evidence="2">Protoporphyrinogen oxidase</fullName>
    </submittedName>
</protein>
<dbReference type="PANTHER" id="PTHR38030">
    <property type="entry name" value="PROTOPORPHYRINOGEN IX DEHYDROGENASE [MENAQUINONE]"/>
    <property type="match status" value="1"/>
</dbReference>
<organism evidence="2 3">
    <name type="scientific">Clostridium liquoris</name>
    <dbReference type="NCBI Taxonomy" id="1289519"/>
    <lineage>
        <taxon>Bacteria</taxon>
        <taxon>Bacillati</taxon>
        <taxon>Bacillota</taxon>
        <taxon>Clostridia</taxon>
        <taxon>Eubacteriales</taxon>
        <taxon>Clostridiaceae</taxon>
        <taxon>Clostridium</taxon>
    </lineage>
</organism>
<comment type="caution">
    <text evidence="2">The sequence shown here is derived from an EMBL/GenBank/DDBJ whole genome shotgun (WGS) entry which is preliminary data.</text>
</comment>
<dbReference type="GO" id="GO:0006783">
    <property type="term" value="P:heme biosynthetic process"/>
    <property type="evidence" value="ECO:0007669"/>
    <property type="project" value="TreeGrafter"/>
</dbReference>
<evidence type="ECO:0000259" key="1">
    <source>
        <dbReference type="Pfam" id="PF12724"/>
    </source>
</evidence>
<dbReference type="AlphaFoldDB" id="A0A2T0B282"/>
<dbReference type="EMBL" id="PVXO01000054">
    <property type="protein sequence ID" value="PRR77999.1"/>
    <property type="molecule type" value="Genomic_DNA"/>
</dbReference>
<dbReference type="InterPro" id="IPR052200">
    <property type="entry name" value="Protoporphyrinogen_IX_DH"/>
</dbReference>
<dbReference type="RefSeq" id="WP_106064162.1">
    <property type="nucleotide sequence ID" value="NZ_PVXO01000054.1"/>
</dbReference>
<dbReference type="Gene3D" id="3.40.50.360">
    <property type="match status" value="1"/>
</dbReference>
<feature type="domain" description="Flavodoxin" evidence="1">
    <location>
        <begin position="4"/>
        <end position="140"/>
    </location>
</feature>
<dbReference type="OrthoDB" id="2146857at2"/>
<evidence type="ECO:0000313" key="2">
    <source>
        <dbReference type="EMBL" id="PRR77999.1"/>
    </source>
</evidence>
<dbReference type="PANTHER" id="PTHR38030:SF2">
    <property type="entry name" value="PROTOPORPHYRINOGEN IX DEHYDROGENASE [QUINONE]"/>
    <property type="match status" value="1"/>
</dbReference>
<name>A0A2T0B282_9CLOT</name>
<reference evidence="2 3" key="1">
    <citation type="submission" date="2018-03" db="EMBL/GenBank/DDBJ databases">
        <title>Genome sequence of Clostridium liquoris DSM 100320.</title>
        <authorList>
            <person name="Poehlein A."/>
            <person name="Daniel R."/>
        </authorList>
    </citation>
    <scope>NUCLEOTIDE SEQUENCE [LARGE SCALE GENOMIC DNA]</scope>
    <source>
        <strain evidence="2 3">DSM 100320</strain>
    </source>
</reference>
<dbReference type="Pfam" id="PF12724">
    <property type="entry name" value="Flavodoxin_5"/>
    <property type="match status" value="1"/>
</dbReference>
<dbReference type="GO" id="GO:0010181">
    <property type="term" value="F:FMN binding"/>
    <property type="evidence" value="ECO:0007669"/>
    <property type="project" value="TreeGrafter"/>
</dbReference>
<proteinExistence type="predicted"/>
<accession>A0A2T0B282</accession>
<keyword evidence="3" id="KW-1185">Reference proteome</keyword>
<dbReference type="SUPFAM" id="SSF52218">
    <property type="entry name" value="Flavoproteins"/>
    <property type="match status" value="1"/>
</dbReference>
<dbReference type="Proteomes" id="UP000239706">
    <property type="component" value="Unassembled WGS sequence"/>
</dbReference>
<dbReference type="InterPro" id="IPR026816">
    <property type="entry name" value="Flavodoxin_dom"/>
</dbReference>